<dbReference type="AlphaFoldDB" id="A0A914PQ41"/>
<evidence type="ECO:0000313" key="2">
    <source>
        <dbReference type="WBParaSite" id="PDA_v2.g18217.t1"/>
    </source>
</evidence>
<name>A0A914PQ41_9BILA</name>
<reference evidence="2" key="1">
    <citation type="submission" date="2022-11" db="UniProtKB">
        <authorList>
            <consortium name="WormBaseParasite"/>
        </authorList>
    </citation>
    <scope>IDENTIFICATION</scope>
</reference>
<keyword evidence="1" id="KW-1185">Reference proteome</keyword>
<proteinExistence type="predicted"/>
<sequence>MQFFTRAKTSLIPYTTTSTPRTTTTTTEPPRESYASLECNYKGALFQRFTLNGNPVSKQWGKFAGYFQSRTGCQRLCNKNYKEKCYAYMYEPNNRGTCTIFEKALWITKDPNSKHTIYKKCERMPPAVSASTYFNFFDYYL</sequence>
<evidence type="ECO:0000313" key="1">
    <source>
        <dbReference type="Proteomes" id="UP000887578"/>
    </source>
</evidence>
<accession>A0A914PQ41</accession>
<protein>
    <submittedName>
        <fullName evidence="2">Apple domain-containing protein</fullName>
    </submittedName>
</protein>
<dbReference type="Proteomes" id="UP000887578">
    <property type="component" value="Unplaced"/>
</dbReference>
<organism evidence="1 2">
    <name type="scientific">Panagrolaimus davidi</name>
    <dbReference type="NCBI Taxonomy" id="227884"/>
    <lineage>
        <taxon>Eukaryota</taxon>
        <taxon>Metazoa</taxon>
        <taxon>Ecdysozoa</taxon>
        <taxon>Nematoda</taxon>
        <taxon>Chromadorea</taxon>
        <taxon>Rhabditida</taxon>
        <taxon>Tylenchina</taxon>
        <taxon>Panagrolaimomorpha</taxon>
        <taxon>Panagrolaimoidea</taxon>
        <taxon>Panagrolaimidae</taxon>
        <taxon>Panagrolaimus</taxon>
    </lineage>
</organism>
<dbReference type="WBParaSite" id="PDA_v2.g18217.t1">
    <property type="protein sequence ID" value="PDA_v2.g18217.t1"/>
    <property type="gene ID" value="PDA_v2.g18217"/>
</dbReference>